<gene>
    <name evidence="3" type="ORF">C4520_05100</name>
</gene>
<proteinExistence type="predicted"/>
<comment type="caution">
    <text evidence="3">The sequence shown here is derived from an EMBL/GenBank/DDBJ whole genome shotgun (WGS) entry which is preliminary data.</text>
</comment>
<evidence type="ECO:0000313" key="4">
    <source>
        <dbReference type="Proteomes" id="UP000265882"/>
    </source>
</evidence>
<organism evidence="3 4">
    <name type="scientific">Abyssobacteria bacterium (strain SURF_5)</name>
    <dbReference type="NCBI Taxonomy" id="2093360"/>
    <lineage>
        <taxon>Bacteria</taxon>
        <taxon>Pseudomonadati</taxon>
        <taxon>Candidatus Hydrogenedentota</taxon>
        <taxon>Candidatus Abyssobacteria</taxon>
    </lineage>
</organism>
<sequence length="445" mass="50675">MKLACIGPVSPLKTGISYFNEQFVPFLERHFTVETFTDRSIIPKASMPVRTPDIDAFLSDPRRFDAVLYHMGNHYRFHRRTFEAILRVPGFVLLHDCVLSHFFIKFYLERGNFLAFRKLCMTNFAAQSDSEISRFYAAKADPYHFPMAGVLAMSSRGTITMTDYGKSIVEREAPGAKVLRIHFPCFNPQPDACQTDLFRKKYQIPSDYFVVTSVGHMTPAKRLDVARDAFHKFHGRFPKSLFLLAGESSARSPVSPHAQNDDSHTRNLGYLKRDEVEALMQLSDVCINLRFPTKGEMSLTLIEMMERGKVVAVSNHAQFAEFPDDACIKIDLGAHESDDLAGGLLEMATDERRKKAMGDAAREFILMHHDPSSAAEDIARFIRENAASEPFVTRETSHGFLDADPFPLRYKQALAYNVRRILLYAREQGLNRVLKEGFRRAARRD</sequence>
<accession>A0A3A4P828</accession>
<dbReference type="Proteomes" id="UP000265882">
    <property type="component" value="Unassembled WGS sequence"/>
</dbReference>
<evidence type="ECO:0000259" key="2">
    <source>
        <dbReference type="Pfam" id="PF00534"/>
    </source>
</evidence>
<evidence type="ECO:0000313" key="3">
    <source>
        <dbReference type="EMBL" id="RJP24071.1"/>
    </source>
</evidence>
<dbReference type="Pfam" id="PF00534">
    <property type="entry name" value="Glycos_transf_1"/>
    <property type="match status" value="1"/>
</dbReference>
<dbReference type="EMBL" id="QZKU01000041">
    <property type="protein sequence ID" value="RJP24071.1"/>
    <property type="molecule type" value="Genomic_DNA"/>
</dbReference>
<evidence type="ECO:0000256" key="1">
    <source>
        <dbReference type="ARBA" id="ARBA00022679"/>
    </source>
</evidence>
<dbReference type="GO" id="GO:0016757">
    <property type="term" value="F:glycosyltransferase activity"/>
    <property type="evidence" value="ECO:0007669"/>
    <property type="project" value="InterPro"/>
</dbReference>
<protein>
    <submittedName>
        <fullName evidence="3">Glycosyltransferase</fullName>
    </submittedName>
</protein>
<dbReference type="AlphaFoldDB" id="A0A3A4P828"/>
<reference evidence="3 4" key="1">
    <citation type="journal article" date="2017" name="ISME J.">
        <title>Energy and carbon metabolisms in a deep terrestrial subsurface fluid microbial community.</title>
        <authorList>
            <person name="Momper L."/>
            <person name="Jungbluth S.P."/>
            <person name="Lee M.D."/>
            <person name="Amend J.P."/>
        </authorList>
    </citation>
    <scope>NUCLEOTIDE SEQUENCE [LARGE SCALE GENOMIC DNA]</scope>
    <source>
        <strain evidence="3">SURF_5</strain>
    </source>
</reference>
<dbReference type="GO" id="GO:0009103">
    <property type="term" value="P:lipopolysaccharide biosynthetic process"/>
    <property type="evidence" value="ECO:0007669"/>
    <property type="project" value="TreeGrafter"/>
</dbReference>
<dbReference type="SUPFAM" id="SSF53756">
    <property type="entry name" value="UDP-Glycosyltransferase/glycogen phosphorylase"/>
    <property type="match status" value="1"/>
</dbReference>
<feature type="domain" description="Glycosyl transferase family 1" evidence="2">
    <location>
        <begin position="196"/>
        <end position="363"/>
    </location>
</feature>
<keyword evidence="1 3" id="KW-0808">Transferase</keyword>
<dbReference type="Gene3D" id="3.40.50.2000">
    <property type="entry name" value="Glycogen Phosphorylase B"/>
    <property type="match status" value="1"/>
</dbReference>
<name>A0A3A4P828_ABYX5</name>
<dbReference type="CDD" id="cd03801">
    <property type="entry name" value="GT4_PimA-like"/>
    <property type="match status" value="1"/>
</dbReference>
<dbReference type="PANTHER" id="PTHR46401:SF2">
    <property type="entry name" value="GLYCOSYLTRANSFERASE WBBK-RELATED"/>
    <property type="match status" value="1"/>
</dbReference>
<dbReference type="PANTHER" id="PTHR46401">
    <property type="entry name" value="GLYCOSYLTRANSFERASE WBBK-RELATED"/>
    <property type="match status" value="1"/>
</dbReference>
<dbReference type="InterPro" id="IPR001296">
    <property type="entry name" value="Glyco_trans_1"/>
</dbReference>